<reference evidence="1" key="1">
    <citation type="submission" date="2020-05" db="EMBL/GenBank/DDBJ databases">
        <authorList>
            <person name="Chiriac C."/>
            <person name="Salcher M."/>
            <person name="Ghai R."/>
            <person name="Kavagutti S V."/>
        </authorList>
    </citation>
    <scope>NUCLEOTIDE SEQUENCE</scope>
</reference>
<organism evidence="1">
    <name type="scientific">freshwater metagenome</name>
    <dbReference type="NCBI Taxonomy" id="449393"/>
    <lineage>
        <taxon>unclassified sequences</taxon>
        <taxon>metagenomes</taxon>
        <taxon>ecological metagenomes</taxon>
    </lineage>
</organism>
<dbReference type="EMBL" id="CAFBPU010000078">
    <property type="protein sequence ID" value="CAB5040423.1"/>
    <property type="molecule type" value="Genomic_DNA"/>
</dbReference>
<sequence length="82" mass="8651">MMPAITSAVRLLALETMGDADLSGIGRTEGRALSWYGMPQEPATRSPVWAISPCRSRAGESPQPVAIVHHSHPCRSPDGGVA</sequence>
<proteinExistence type="predicted"/>
<dbReference type="AlphaFoldDB" id="A0A6J7SH71"/>
<name>A0A6J7SH71_9ZZZZ</name>
<evidence type="ECO:0000313" key="1">
    <source>
        <dbReference type="EMBL" id="CAB5040423.1"/>
    </source>
</evidence>
<protein>
    <submittedName>
        <fullName evidence="1">Unannotated protein</fullName>
    </submittedName>
</protein>
<gene>
    <name evidence="1" type="ORF">UFOPK4150_02331</name>
</gene>
<accession>A0A6J7SH71</accession>